<evidence type="ECO:0000313" key="8">
    <source>
        <dbReference type="EMBL" id="PRQ41999.1"/>
    </source>
</evidence>
<dbReference type="GO" id="GO:0003677">
    <property type="term" value="F:DNA binding"/>
    <property type="evidence" value="ECO:0007669"/>
    <property type="project" value="UniProtKB-KW"/>
</dbReference>
<name>A0A2P6R6G8_ROSCH</name>
<dbReference type="OMA" id="DHEYELE"/>
<evidence type="ECO:0000256" key="5">
    <source>
        <dbReference type="ARBA" id="ARBA00023242"/>
    </source>
</evidence>
<dbReference type="GO" id="GO:0005634">
    <property type="term" value="C:nucleus"/>
    <property type="evidence" value="ECO:0007669"/>
    <property type="project" value="UniProtKB-SubCell"/>
</dbReference>
<dbReference type="EMBL" id="PDCK01000041">
    <property type="protein sequence ID" value="PRQ41999.1"/>
    <property type="molecule type" value="Genomic_DNA"/>
</dbReference>
<keyword evidence="3" id="KW-0238">DNA-binding</keyword>
<dbReference type="Pfam" id="PF02365">
    <property type="entry name" value="NAM"/>
    <property type="match status" value="1"/>
</dbReference>
<accession>A0A2P6R6G8</accession>
<evidence type="ECO:0000256" key="3">
    <source>
        <dbReference type="ARBA" id="ARBA00023125"/>
    </source>
</evidence>
<dbReference type="SUPFAM" id="SSF101941">
    <property type="entry name" value="NAC domain"/>
    <property type="match status" value="1"/>
</dbReference>
<evidence type="ECO:0000256" key="4">
    <source>
        <dbReference type="ARBA" id="ARBA00023163"/>
    </source>
</evidence>
<dbReference type="Proteomes" id="UP000238479">
    <property type="component" value="Chromosome 3"/>
</dbReference>
<organism evidence="8 9">
    <name type="scientific">Rosa chinensis</name>
    <name type="common">China rose</name>
    <dbReference type="NCBI Taxonomy" id="74649"/>
    <lineage>
        <taxon>Eukaryota</taxon>
        <taxon>Viridiplantae</taxon>
        <taxon>Streptophyta</taxon>
        <taxon>Embryophyta</taxon>
        <taxon>Tracheophyta</taxon>
        <taxon>Spermatophyta</taxon>
        <taxon>Magnoliopsida</taxon>
        <taxon>eudicotyledons</taxon>
        <taxon>Gunneridae</taxon>
        <taxon>Pentapetalae</taxon>
        <taxon>rosids</taxon>
        <taxon>fabids</taxon>
        <taxon>Rosales</taxon>
        <taxon>Rosaceae</taxon>
        <taxon>Rosoideae</taxon>
        <taxon>Rosoideae incertae sedis</taxon>
        <taxon>Rosa</taxon>
    </lineage>
</organism>
<comment type="caution">
    <text evidence="8">The sequence shown here is derived from an EMBL/GenBank/DDBJ whole genome shotgun (WGS) entry which is preliminary data.</text>
</comment>
<feature type="domain" description="NAC" evidence="7">
    <location>
        <begin position="6"/>
        <end position="159"/>
    </location>
</feature>
<evidence type="ECO:0000256" key="2">
    <source>
        <dbReference type="ARBA" id="ARBA00023015"/>
    </source>
</evidence>
<keyword evidence="2" id="KW-0805">Transcription regulation</keyword>
<feature type="compositionally biased region" description="Polar residues" evidence="6">
    <location>
        <begin position="302"/>
        <end position="318"/>
    </location>
</feature>
<dbReference type="PROSITE" id="PS51005">
    <property type="entry name" value="NAC"/>
    <property type="match status" value="1"/>
</dbReference>
<protein>
    <submittedName>
        <fullName evidence="8">Putative transcription factor NAM family</fullName>
    </submittedName>
</protein>
<dbReference type="SMR" id="A0A2P6R6G8"/>
<dbReference type="Gramene" id="PRQ41999">
    <property type="protein sequence ID" value="PRQ41999"/>
    <property type="gene ID" value="RchiOBHm_Chr3g0452871"/>
</dbReference>
<dbReference type="InterPro" id="IPR003441">
    <property type="entry name" value="NAC-dom"/>
</dbReference>
<comment type="subcellular location">
    <subcellularLocation>
        <location evidence="1">Nucleus</location>
    </subcellularLocation>
</comment>
<evidence type="ECO:0000256" key="6">
    <source>
        <dbReference type="SAM" id="MobiDB-lite"/>
    </source>
</evidence>
<sequence>MTAKDLPVGFKFHPTDQELLGYYLRSKVSGEPFRYETQIKSFDLYGKTEPWDIWTEFGGPELDQSEDLYFFTKLKKMGDSASMYYARKSGYGTWKGKSKGVTVYDSKNKKIVLGTRKLFHYENNESDQNCCWIMHEYSIPPSKTSDLPHEYVLCRIRINVDRRRKLVAKKVSQNHVNNEAIDHEYELEDQTTMTRETYAELNDINPPLEDNDAFNTSTDHVSNASKSLHTSQPLPSYPKLEVMACETNVELTDHDNVHDYPLYEDYVFNSINVGDTHRLQQQSFRTQTETLKGGSYPPYSYPSFQRSSNKVGESSTSAVAKAGRQ</sequence>
<dbReference type="OrthoDB" id="1166662at2759"/>
<evidence type="ECO:0000313" key="9">
    <source>
        <dbReference type="Proteomes" id="UP000238479"/>
    </source>
</evidence>
<keyword evidence="5" id="KW-0539">Nucleus</keyword>
<dbReference type="PANTHER" id="PTHR31989">
    <property type="entry name" value="NAC DOMAIN-CONTAINING PROTEIN 82-RELATED"/>
    <property type="match status" value="1"/>
</dbReference>
<evidence type="ECO:0000259" key="7">
    <source>
        <dbReference type="PROSITE" id="PS51005"/>
    </source>
</evidence>
<gene>
    <name evidence="8" type="ORF">RchiOBHm_Chr3g0452871</name>
</gene>
<reference evidence="8 9" key="1">
    <citation type="journal article" date="2018" name="Nat. Genet.">
        <title>The Rosa genome provides new insights in the design of modern roses.</title>
        <authorList>
            <person name="Bendahmane M."/>
        </authorList>
    </citation>
    <scope>NUCLEOTIDE SEQUENCE [LARGE SCALE GENOMIC DNA]</scope>
    <source>
        <strain evidence="9">cv. Old Blush</strain>
    </source>
</reference>
<evidence type="ECO:0000256" key="1">
    <source>
        <dbReference type="ARBA" id="ARBA00004123"/>
    </source>
</evidence>
<dbReference type="Gene3D" id="2.170.150.80">
    <property type="entry name" value="NAC domain"/>
    <property type="match status" value="1"/>
</dbReference>
<proteinExistence type="predicted"/>
<keyword evidence="4" id="KW-0804">Transcription</keyword>
<dbReference type="STRING" id="74649.A0A2P6R6G8"/>
<dbReference type="InterPro" id="IPR036093">
    <property type="entry name" value="NAC_dom_sf"/>
</dbReference>
<feature type="region of interest" description="Disordered" evidence="6">
    <location>
        <begin position="288"/>
        <end position="325"/>
    </location>
</feature>
<dbReference type="GO" id="GO:0006355">
    <property type="term" value="P:regulation of DNA-templated transcription"/>
    <property type="evidence" value="ECO:0007669"/>
    <property type="project" value="InterPro"/>
</dbReference>
<keyword evidence="9" id="KW-1185">Reference proteome</keyword>
<dbReference type="AlphaFoldDB" id="A0A2P6R6G8"/>